<proteinExistence type="predicted"/>
<dbReference type="SUPFAM" id="SSF56112">
    <property type="entry name" value="Protein kinase-like (PK-like)"/>
    <property type="match status" value="1"/>
</dbReference>
<dbReference type="PANTHER" id="PTHR21310">
    <property type="entry name" value="AMINOGLYCOSIDE PHOSPHOTRANSFERASE-RELATED-RELATED"/>
    <property type="match status" value="1"/>
</dbReference>
<keyword evidence="3" id="KW-1185">Reference proteome</keyword>
<dbReference type="RefSeq" id="WP_255891527.1">
    <property type="nucleotide sequence ID" value="NZ_JAFMZM010000004.1"/>
</dbReference>
<dbReference type="Proteomes" id="UP001596524">
    <property type="component" value="Unassembled WGS sequence"/>
</dbReference>
<dbReference type="PANTHER" id="PTHR21310:SF42">
    <property type="entry name" value="BIFUNCTIONAL AAC_APH"/>
    <property type="match status" value="1"/>
</dbReference>
<dbReference type="InterPro" id="IPR011009">
    <property type="entry name" value="Kinase-like_dom_sf"/>
</dbReference>
<evidence type="ECO:0000313" key="2">
    <source>
        <dbReference type="EMBL" id="MFC7363152.1"/>
    </source>
</evidence>
<dbReference type="InterPro" id="IPR051678">
    <property type="entry name" value="AGP_Transferase"/>
</dbReference>
<dbReference type="InterPro" id="IPR002575">
    <property type="entry name" value="Aminoglycoside_PTrfase"/>
</dbReference>
<dbReference type="GO" id="GO:0016740">
    <property type="term" value="F:transferase activity"/>
    <property type="evidence" value="ECO:0007669"/>
    <property type="project" value="UniProtKB-KW"/>
</dbReference>
<protein>
    <submittedName>
        <fullName evidence="2">Aminoglycoside phosphotransferase family protein</fullName>
        <ecNumber evidence="2">2.7.-.-</ecNumber>
    </submittedName>
</protein>
<dbReference type="Gene3D" id="3.90.1200.10">
    <property type="match status" value="1"/>
</dbReference>
<dbReference type="EMBL" id="JBHTCH010000028">
    <property type="protein sequence ID" value="MFC7363152.1"/>
    <property type="molecule type" value="Genomic_DNA"/>
</dbReference>
<comment type="caution">
    <text evidence="2">The sequence shown here is derived from an EMBL/GenBank/DDBJ whole genome shotgun (WGS) entry which is preliminary data.</text>
</comment>
<dbReference type="CDD" id="cd05155">
    <property type="entry name" value="APH_ChoK_like_1"/>
    <property type="match status" value="1"/>
</dbReference>
<name>A0ABW2NAZ2_9ACTN</name>
<keyword evidence="2" id="KW-0808">Transferase</keyword>
<sequence length="293" mass="32135">MDTRTVRQLVSEQFPQWSRLTIEPVSTPGWDNYTFHLGGDMVVRLPSASEYALAVEKEHRWLPTLAPQLPVPIPSVRGRGEPGAGYPFPWSVYDWLGGSPATQTDITGPLQFAEQLADFVVSLRSIDAAGGPQPGIHNWFRGATLLTYAETTRRALDTLSAHIDVEPASQIWADALAADWNGDDVWFHGDLAEGNLLLEDGHLTAVIDFGTCGVGDPSCDLAIAWTLLVEPGRQAFRDRLQVDDASWARGRGWALWKTLAGLASSITEDDDQETARLMRVHGELVADYAEAQS</sequence>
<accession>A0ABW2NAZ2</accession>
<evidence type="ECO:0000259" key="1">
    <source>
        <dbReference type="Pfam" id="PF01636"/>
    </source>
</evidence>
<gene>
    <name evidence="2" type="ORF">ACFQO6_22970</name>
</gene>
<dbReference type="Gene3D" id="3.30.200.20">
    <property type="entry name" value="Phosphorylase Kinase, domain 1"/>
    <property type="match status" value="1"/>
</dbReference>
<reference evidence="3" key="1">
    <citation type="journal article" date="2019" name="Int. J. Syst. Evol. Microbiol.">
        <title>The Global Catalogue of Microorganisms (GCM) 10K type strain sequencing project: providing services to taxonomists for standard genome sequencing and annotation.</title>
        <authorList>
            <consortium name="The Broad Institute Genomics Platform"/>
            <consortium name="The Broad Institute Genome Sequencing Center for Infectious Disease"/>
            <person name="Wu L."/>
            <person name="Ma J."/>
        </authorList>
    </citation>
    <scope>NUCLEOTIDE SEQUENCE [LARGE SCALE GENOMIC DNA]</scope>
    <source>
        <strain evidence="3">FCH27</strain>
    </source>
</reference>
<dbReference type="EC" id="2.7.-.-" evidence="2"/>
<dbReference type="Pfam" id="PF01636">
    <property type="entry name" value="APH"/>
    <property type="match status" value="1"/>
</dbReference>
<organism evidence="2 3">
    <name type="scientific">Nocardioides astragali</name>
    <dbReference type="NCBI Taxonomy" id="1776736"/>
    <lineage>
        <taxon>Bacteria</taxon>
        <taxon>Bacillati</taxon>
        <taxon>Actinomycetota</taxon>
        <taxon>Actinomycetes</taxon>
        <taxon>Propionibacteriales</taxon>
        <taxon>Nocardioidaceae</taxon>
        <taxon>Nocardioides</taxon>
    </lineage>
</organism>
<evidence type="ECO:0000313" key="3">
    <source>
        <dbReference type="Proteomes" id="UP001596524"/>
    </source>
</evidence>
<feature type="domain" description="Aminoglycoside phosphotransferase" evidence="1">
    <location>
        <begin position="28"/>
        <end position="253"/>
    </location>
</feature>